<reference evidence="2 3" key="1">
    <citation type="journal article" date="2019" name="Nat. Ecol. Evol.">
        <title>Megaphylogeny resolves global patterns of mushroom evolution.</title>
        <authorList>
            <person name="Varga T."/>
            <person name="Krizsan K."/>
            <person name="Foldi C."/>
            <person name="Dima B."/>
            <person name="Sanchez-Garcia M."/>
            <person name="Sanchez-Ramirez S."/>
            <person name="Szollosi G.J."/>
            <person name="Szarkandi J.G."/>
            <person name="Papp V."/>
            <person name="Albert L."/>
            <person name="Andreopoulos W."/>
            <person name="Angelini C."/>
            <person name="Antonin V."/>
            <person name="Barry K.W."/>
            <person name="Bougher N.L."/>
            <person name="Buchanan P."/>
            <person name="Buyck B."/>
            <person name="Bense V."/>
            <person name="Catcheside P."/>
            <person name="Chovatia M."/>
            <person name="Cooper J."/>
            <person name="Damon W."/>
            <person name="Desjardin D."/>
            <person name="Finy P."/>
            <person name="Geml J."/>
            <person name="Haridas S."/>
            <person name="Hughes K."/>
            <person name="Justo A."/>
            <person name="Karasinski D."/>
            <person name="Kautmanova I."/>
            <person name="Kiss B."/>
            <person name="Kocsube S."/>
            <person name="Kotiranta H."/>
            <person name="LaButti K.M."/>
            <person name="Lechner B.E."/>
            <person name="Liimatainen K."/>
            <person name="Lipzen A."/>
            <person name="Lukacs Z."/>
            <person name="Mihaltcheva S."/>
            <person name="Morgado L.N."/>
            <person name="Niskanen T."/>
            <person name="Noordeloos M.E."/>
            <person name="Ohm R.A."/>
            <person name="Ortiz-Santana B."/>
            <person name="Ovrebo C."/>
            <person name="Racz N."/>
            <person name="Riley R."/>
            <person name="Savchenko A."/>
            <person name="Shiryaev A."/>
            <person name="Soop K."/>
            <person name="Spirin V."/>
            <person name="Szebenyi C."/>
            <person name="Tomsovsky M."/>
            <person name="Tulloss R.E."/>
            <person name="Uehling J."/>
            <person name="Grigoriev I.V."/>
            <person name="Vagvolgyi C."/>
            <person name="Papp T."/>
            <person name="Martin F.M."/>
            <person name="Miettinen O."/>
            <person name="Hibbett D.S."/>
            <person name="Nagy L.G."/>
        </authorList>
    </citation>
    <scope>NUCLEOTIDE SEQUENCE [LARGE SCALE GENOMIC DNA]</scope>
    <source>
        <strain evidence="2 3">CBS 962.96</strain>
    </source>
</reference>
<sequence length="140" mass="15660">MPRRHRKGKSKEDYVQVWTAYAQEIEGDSPESLARRHCLESLSPGPVISELRHKMGESSDFTKIPDNKLLQGFLSWLGTNAASYPNLTKSLAVRKQQKRDSRRAKRAVFLAQRAGAESDSNKVAGTCGSEGRTDLELELE</sequence>
<dbReference type="AlphaFoldDB" id="A0A4S8M4N4"/>
<evidence type="ECO:0000313" key="2">
    <source>
        <dbReference type="EMBL" id="THU97147.1"/>
    </source>
</evidence>
<dbReference type="EMBL" id="ML179161">
    <property type="protein sequence ID" value="THU97147.1"/>
    <property type="molecule type" value="Genomic_DNA"/>
</dbReference>
<proteinExistence type="predicted"/>
<keyword evidence="3" id="KW-1185">Reference proteome</keyword>
<organism evidence="2 3">
    <name type="scientific">Dendrothele bispora (strain CBS 962.96)</name>
    <dbReference type="NCBI Taxonomy" id="1314807"/>
    <lineage>
        <taxon>Eukaryota</taxon>
        <taxon>Fungi</taxon>
        <taxon>Dikarya</taxon>
        <taxon>Basidiomycota</taxon>
        <taxon>Agaricomycotina</taxon>
        <taxon>Agaricomycetes</taxon>
        <taxon>Agaricomycetidae</taxon>
        <taxon>Agaricales</taxon>
        <taxon>Agaricales incertae sedis</taxon>
        <taxon>Dendrothele</taxon>
    </lineage>
</organism>
<accession>A0A4S8M4N4</accession>
<evidence type="ECO:0000256" key="1">
    <source>
        <dbReference type="SAM" id="MobiDB-lite"/>
    </source>
</evidence>
<dbReference type="Proteomes" id="UP000297245">
    <property type="component" value="Unassembled WGS sequence"/>
</dbReference>
<feature type="region of interest" description="Disordered" evidence="1">
    <location>
        <begin position="111"/>
        <end position="140"/>
    </location>
</feature>
<protein>
    <submittedName>
        <fullName evidence="2">Uncharacterized protein</fullName>
    </submittedName>
</protein>
<gene>
    <name evidence="2" type="ORF">K435DRAFT_857852</name>
</gene>
<evidence type="ECO:0000313" key="3">
    <source>
        <dbReference type="Proteomes" id="UP000297245"/>
    </source>
</evidence>
<name>A0A4S8M4N4_DENBC</name>
<feature type="compositionally biased region" description="Basic and acidic residues" evidence="1">
    <location>
        <begin position="131"/>
        <end position="140"/>
    </location>
</feature>